<dbReference type="Gene3D" id="3.40.50.300">
    <property type="entry name" value="P-loop containing nucleotide triphosphate hydrolases"/>
    <property type="match status" value="1"/>
</dbReference>
<protein>
    <recommendedName>
        <fullName evidence="4">ABC transporter ATP-binding protein</fullName>
    </recommendedName>
</protein>
<feature type="compositionally biased region" description="Acidic residues" evidence="1">
    <location>
        <begin position="261"/>
        <end position="301"/>
    </location>
</feature>
<organism evidence="2 3">
    <name type="scientific">Nesterenkonia aethiopica</name>
    <dbReference type="NCBI Taxonomy" id="269144"/>
    <lineage>
        <taxon>Bacteria</taxon>
        <taxon>Bacillati</taxon>
        <taxon>Actinomycetota</taxon>
        <taxon>Actinomycetes</taxon>
        <taxon>Micrococcales</taxon>
        <taxon>Micrococcaceae</taxon>
        <taxon>Nesterenkonia</taxon>
    </lineage>
</organism>
<gene>
    <name evidence="2" type="ORF">GCM10010529_01020</name>
</gene>
<keyword evidence="3" id="KW-1185">Reference proteome</keyword>
<evidence type="ECO:0000313" key="2">
    <source>
        <dbReference type="EMBL" id="GAA3050754.1"/>
    </source>
</evidence>
<sequence length="301" mass="32613">MLGYMLELHDVAFDGHHGRLVEPTSFSVPDGGLAVLQAPTAMMRTALALIASGRMAPDAGEVRIDGVAELRPLRLRTALVDAPTITAPEHHMTVKNVVSEFLALRPLRSRVGKQARRIGVRAWLAEHDADDLAGARIDTLEPLERVGLLLELAFSDPQVRFAVVDSPDRHEVDRDQLLDFLEDRCSVEHERAVLAVLEEAPAREDIPCGFAGHHEGPFMLSAEHSEDPEAEAAGVTDAAGETAAAAQTTDDDVEATAAEEIALDDTAPDETSPDDTEPDDTEPDDTEPDDTDLDDLLEDKR</sequence>
<feature type="region of interest" description="Disordered" evidence="1">
    <location>
        <begin position="225"/>
        <end position="301"/>
    </location>
</feature>
<dbReference type="Proteomes" id="UP001500236">
    <property type="component" value="Unassembled WGS sequence"/>
</dbReference>
<accession>A0ABP6LNM1</accession>
<feature type="compositionally biased region" description="Low complexity" evidence="1">
    <location>
        <begin position="231"/>
        <end position="248"/>
    </location>
</feature>
<dbReference type="InterPro" id="IPR027417">
    <property type="entry name" value="P-loop_NTPase"/>
</dbReference>
<dbReference type="SUPFAM" id="SSF52540">
    <property type="entry name" value="P-loop containing nucleoside triphosphate hydrolases"/>
    <property type="match status" value="1"/>
</dbReference>
<comment type="caution">
    <text evidence="2">The sequence shown here is derived from an EMBL/GenBank/DDBJ whole genome shotgun (WGS) entry which is preliminary data.</text>
</comment>
<evidence type="ECO:0008006" key="4">
    <source>
        <dbReference type="Google" id="ProtNLM"/>
    </source>
</evidence>
<name>A0ABP6LNM1_9MICC</name>
<reference evidence="3" key="1">
    <citation type="journal article" date="2019" name="Int. J. Syst. Evol. Microbiol.">
        <title>The Global Catalogue of Microorganisms (GCM) 10K type strain sequencing project: providing services to taxonomists for standard genome sequencing and annotation.</title>
        <authorList>
            <consortium name="The Broad Institute Genomics Platform"/>
            <consortium name="The Broad Institute Genome Sequencing Center for Infectious Disease"/>
            <person name="Wu L."/>
            <person name="Ma J."/>
        </authorList>
    </citation>
    <scope>NUCLEOTIDE SEQUENCE [LARGE SCALE GENOMIC DNA]</scope>
    <source>
        <strain evidence="3">JCM 14309</strain>
    </source>
</reference>
<evidence type="ECO:0000256" key="1">
    <source>
        <dbReference type="SAM" id="MobiDB-lite"/>
    </source>
</evidence>
<proteinExistence type="predicted"/>
<dbReference type="EMBL" id="BAAAVT010000001">
    <property type="protein sequence ID" value="GAA3050754.1"/>
    <property type="molecule type" value="Genomic_DNA"/>
</dbReference>
<evidence type="ECO:0000313" key="3">
    <source>
        <dbReference type="Proteomes" id="UP001500236"/>
    </source>
</evidence>